<comment type="caution">
    <text evidence="3">The sequence shown here is derived from an EMBL/GenBank/DDBJ whole genome shotgun (WGS) entry which is preliminary data.</text>
</comment>
<dbReference type="InterPro" id="IPR011990">
    <property type="entry name" value="TPR-like_helical_dom_sf"/>
</dbReference>
<reference evidence="3" key="1">
    <citation type="submission" date="2023-02" db="EMBL/GenBank/DDBJ databases">
        <title>Genome of toxic invasive species Heracleum sosnowskyi carries increased number of genes despite the absence of recent whole-genome duplications.</title>
        <authorList>
            <person name="Schelkunov M."/>
            <person name="Shtratnikova V."/>
            <person name="Makarenko M."/>
            <person name="Klepikova A."/>
            <person name="Omelchenko D."/>
            <person name="Novikova G."/>
            <person name="Obukhova E."/>
            <person name="Bogdanov V."/>
            <person name="Penin A."/>
            <person name="Logacheva M."/>
        </authorList>
    </citation>
    <scope>NUCLEOTIDE SEQUENCE</scope>
    <source>
        <strain evidence="3">Hsosn_3</strain>
        <tissue evidence="3">Leaf</tissue>
    </source>
</reference>
<gene>
    <name evidence="3" type="ORF">POM88_022096</name>
</gene>
<dbReference type="PROSITE" id="PS51375">
    <property type="entry name" value="PPR"/>
    <property type="match status" value="2"/>
</dbReference>
<dbReference type="GO" id="GO:0009451">
    <property type="term" value="P:RNA modification"/>
    <property type="evidence" value="ECO:0007669"/>
    <property type="project" value="InterPro"/>
</dbReference>
<evidence type="ECO:0000256" key="1">
    <source>
        <dbReference type="ARBA" id="ARBA00022737"/>
    </source>
</evidence>
<evidence type="ECO:0000313" key="3">
    <source>
        <dbReference type="EMBL" id="KAK1384361.1"/>
    </source>
</evidence>
<dbReference type="PANTHER" id="PTHR47926:SF516">
    <property type="entry name" value="SMK1"/>
    <property type="match status" value="1"/>
</dbReference>
<dbReference type="Gene3D" id="1.25.40.10">
    <property type="entry name" value="Tetratricopeptide repeat domain"/>
    <property type="match status" value="3"/>
</dbReference>
<dbReference type="AlphaFoldDB" id="A0AAD8MT69"/>
<dbReference type="InterPro" id="IPR046960">
    <property type="entry name" value="PPR_At4g14850-like_plant"/>
</dbReference>
<dbReference type="InterPro" id="IPR046848">
    <property type="entry name" value="E_motif"/>
</dbReference>
<reference evidence="3" key="2">
    <citation type="submission" date="2023-05" db="EMBL/GenBank/DDBJ databases">
        <authorList>
            <person name="Schelkunov M.I."/>
        </authorList>
    </citation>
    <scope>NUCLEOTIDE SEQUENCE</scope>
    <source>
        <strain evidence="3">Hsosn_3</strain>
        <tissue evidence="3">Leaf</tissue>
    </source>
</reference>
<keyword evidence="1" id="KW-0677">Repeat</keyword>
<dbReference type="EMBL" id="JAUIZM010000005">
    <property type="protein sequence ID" value="KAK1384361.1"/>
    <property type="molecule type" value="Genomic_DNA"/>
</dbReference>
<evidence type="ECO:0000256" key="2">
    <source>
        <dbReference type="PROSITE-ProRule" id="PRU00708"/>
    </source>
</evidence>
<keyword evidence="4" id="KW-1185">Reference proteome</keyword>
<protein>
    <submittedName>
        <fullName evidence="3">Selenium-binding protein-like</fullName>
    </submittedName>
</protein>
<dbReference type="NCBIfam" id="TIGR00756">
    <property type="entry name" value="PPR"/>
    <property type="match status" value="3"/>
</dbReference>
<dbReference type="Pfam" id="PF13041">
    <property type="entry name" value="PPR_2"/>
    <property type="match status" value="1"/>
</dbReference>
<dbReference type="Pfam" id="PF01535">
    <property type="entry name" value="PPR"/>
    <property type="match status" value="4"/>
</dbReference>
<organism evidence="3 4">
    <name type="scientific">Heracleum sosnowskyi</name>
    <dbReference type="NCBI Taxonomy" id="360622"/>
    <lineage>
        <taxon>Eukaryota</taxon>
        <taxon>Viridiplantae</taxon>
        <taxon>Streptophyta</taxon>
        <taxon>Embryophyta</taxon>
        <taxon>Tracheophyta</taxon>
        <taxon>Spermatophyta</taxon>
        <taxon>Magnoliopsida</taxon>
        <taxon>eudicotyledons</taxon>
        <taxon>Gunneridae</taxon>
        <taxon>Pentapetalae</taxon>
        <taxon>asterids</taxon>
        <taxon>campanulids</taxon>
        <taxon>Apiales</taxon>
        <taxon>Apiaceae</taxon>
        <taxon>Apioideae</taxon>
        <taxon>apioid superclade</taxon>
        <taxon>Tordylieae</taxon>
        <taxon>Tordyliinae</taxon>
        <taxon>Heracleum</taxon>
    </lineage>
</organism>
<dbReference type="InterPro" id="IPR002885">
    <property type="entry name" value="PPR_rpt"/>
</dbReference>
<feature type="repeat" description="PPR" evidence="2">
    <location>
        <begin position="276"/>
        <end position="310"/>
    </location>
</feature>
<feature type="repeat" description="PPR" evidence="2">
    <location>
        <begin position="174"/>
        <end position="208"/>
    </location>
</feature>
<dbReference type="Proteomes" id="UP001237642">
    <property type="component" value="Unassembled WGS sequence"/>
</dbReference>
<name>A0AAD8MT69_9APIA</name>
<dbReference type="FunFam" id="1.25.40.10:FF:000344">
    <property type="entry name" value="Pentatricopeptide repeat-containing protein"/>
    <property type="match status" value="1"/>
</dbReference>
<dbReference type="Pfam" id="PF20431">
    <property type="entry name" value="E_motif"/>
    <property type="match status" value="1"/>
</dbReference>
<proteinExistence type="predicted"/>
<accession>A0AAD8MT69</accession>
<dbReference type="FunFam" id="1.25.40.10:FF:000996">
    <property type="entry name" value="Small kernel1"/>
    <property type="match status" value="1"/>
</dbReference>
<dbReference type="PANTHER" id="PTHR47926">
    <property type="entry name" value="PENTATRICOPEPTIDE REPEAT-CONTAINING PROTEIN"/>
    <property type="match status" value="1"/>
</dbReference>
<dbReference type="GO" id="GO:0003723">
    <property type="term" value="F:RNA binding"/>
    <property type="evidence" value="ECO:0007669"/>
    <property type="project" value="InterPro"/>
</dbReference>
<evidence type="ECO:0000313" key="4">
    <source>
        <dbReference type="Proteomes" id="UP001237642"/>
    </source>
</evidence>
<sequence>MSHFITATAFSSILRNCSPLLSSISTAKKTHAQILICGLLQNITLQTDLLLVYSKCGLLSDARKVFDRMPDRSMHSWNIMISTHVKNCLYKDSLSIFSAFLQVGQRPDHYTLTPLFKACGEVGHMTLGLSLHSWVIRCGFVNYVVVGSALLEFYLKCREAKDAKRVFDDLRFKDSVAWNSMISGLVRLGAYVDAVVCFRDMLKEGMVMDCMAIPSILSACGREGDVMKGKEIHGKVLKSVIFCDDVTIVNSLIDMYSKCGFLYSSEYVFKNMVDANLVSWTTMISCYGVHGKGKESLVLFEEMKSHGFEPNSVTITAILASCSHSGLVDQGKKIFDSLGPVYSIEPSIEHYACIIDLLGRSGRVEEAFKLIKNMKLAPTSSIWGALLAGCMTCRNVEIGEIAAHHLFEMEPKNTSNYVALCSIYESLGMWDGVSSIRAVMRNIGMLKSPGCSCITIKGKIHKFYQGEVFHPSGNIIYETVDGILRTLMSIDLCV</sequence>